<name>A0A8G0LQ37_9HYPO</name>
<gene>
    <name evidence="2" type="ORF">H0G86_010754</name>
</gene>
<evidence type="ECO:0000313" key="3">
    <source>
        <dbReference type="Proteomes" id="UP000826661"/>
    </source>
</evidence>
<sequence length="82" mass="9270">MPPSSTRADYNGSNEGKQPQAVSYSLDRFVDPNNHVDHERPPVAFMRVRDQVSAEAEEMASMRARLDAFDQQFSSSTNHSRN</sequence>
<evidence type="ECO:0000256" key="1">
    <source>
        <dbReference type="SAM" id="MobiDB-lite"/>
    </source>
</evidence>
<feature type="region of interest" description="Disordered" evidence="1">
    <location>
        <begin position="1"/>
        <end position="22"/>
    </location>
</feature>
<accession>A0A8G0LQ37</accession>
<reference evidence="2 3" key="1">
    <citation type="journal article" date="2021" name="BMC Genomics">
        <title>Telomere-to-telomere genome assembly of asparaginase-producing Trichoderma simmonsii.</title>
        <authorList>
            <person name="Chung D."/>
            <person name="Kwon Y.M."/>
            <person name="Yang Y."/>
        </authorList>
    </citation>
    <scope>NUCLEOTIDE SEQUENCE [LARGE SCALE GENOMIC DNA]</scope>
    <source>
        <strain evidence="2 3">GH-Sj1</strain>
    </source>
</reference>
<dbReference type="AlphaFoldDB" id="A0A8G0LQ37"/>
<keyword evidence="3" id="KW-1185">Reference proteome</keyword>
<proteinExistence type="predicted"/>
<dbReference type="EMBL" id="CP075869">
    <property type="protein sequence ID" value="QYT03806.1"/>
    <property type="molecule type" value="Genomic_DNA"/>
</dbReference>
<evidence type="ECO:0000313" key="2">
    <source>
        <dbReference type="EMBL" id="QYT03806.1"/>
    </source>
</evidence>
<protein>
    <submittedName>
        <fullName evidence="2">Uncharacterized protein</fullName>
    </submittedName>
</protein>
<dbReference type="Proteomes" id="UP000826661">
    <property type="component" value="Chromosome VI"/>
</dbReference>
<organism evidence="2 3">
    <name type="scientific">Trichoderma simmonsii</name>
    <dbReference type="NCBI Taxonomy" id="1491479"/>
    <lineage>
        <taxon>Eukaryota</taxon>
        <taxon>Fungi</taxon>
        <taxon>Dikarya</taxon>
        <taxon>Ascomycota</taxon>
        <taxon>Pezizomycotina</taxon>
        <taxon>Sordariomycetes</taxon>
        <taxon>Hypocreomycetidae</taxon>
        <taxon>Hypocreales</taxon>
        <taxon>Hypocreaceae</taxon>
        <taxon>Trichoderma</taxon>
    </lineage>
</organism>